<feature type="domain" description="HTH tetR-type" evidence="5">
    <location>
        <begin position="242"/>
        <end position="302"/>
    </location>
</feature>
<evidence type="ECO:0000313" key="6">
    <source>
        <dbReference type="EMBL" id="SNS63687.1"/>
    </source>
</evidence>
<keyword evidence="3" id="KW-0804">Transcription</keyword>
<dbReference type="Pfam" id="PF14246">
    <property type="entry name" value="TetR_C_7"/>
    <property type="match status" value="1"/>
</dbReference>
<evidence type="ECO:0000256" key="4">
    <source>
        <dbReference type="PROSITE-ProRule" id="PRU00335"/>
    </source>
</evidence>
<dbReference type="RefSeq" id="WP_089219767.1">
    <property type="nucleotide sequence ID" value="NZ_FZOS01000011.1"/>
</dbReference>
<protein>
    <submittedName>
        <fullName evidence="6">Transcriptional regulator, TetR family</fullName>
    </submittedName>
</protein>
<dbReference type="Proteomes" id="UP000198281">
    <property type="component" value="Unassembled WGS sequence"/>
</dbReference>
<dbReference type="Gene3D" id="1.10.357.10">
    <property type="entry name" value="Tetracycline Repressor, domain 2"/>
    <property type="match status" value="2"/>
</dbReference>
<dbReference type="GO" id="GO:0003700">
    <property type="term" value="F:DNA-binding transcription factor activity"/>
    <property type="evidence" value="ECO:0007669"/>
    <property type="project" value="TreeGrafter"/>
</dbReference>
<dbReference type="EMBL" id="FZOS01000011">
    <property type="protein sequence ID" value="SNS63687.1"/>
    <property type="molecule type" value="Genomic_DNA"/>
</dbReference>
<keyword evidence="2 4" id="KW-0238">DNA-binding</keyword>
<reference evidence="7" key="1">
    <citation type="submission" date="2017-06" db="EMBL/GenBank/DDBJ databases">
        <authorList>
            <person name="Varghese N."/>
            <person name="Submissions S."/>
        </authorList>
    </citation>
    <scope>NUCLEOTIDE SEQUENCE [LARGE SCALE GENOMIC DNA]</scope>
    <source>
        <strain evidence="7">LNB2</strain>
    </source>
</reference>
<accession>A0A239G394</accession>
<organism evidence="6 7">
    <name type="scientific">Edaphosphingomonas laterariae</name>
    <dbReference type="NCBI Taxonomy" id="861865"/>
    <lineage>
        <taxon>Bacteria</taxon>
        <taxon>Pseudomonadati</taxon>
        <taxon>Pseudomonadota</taxon>
        <taxon>Alphaproteobacteria</taxon>
        <taxon>Sphingomonadales</taxon>
        <taxon>Rhizorhabdaceae</taxon>
        <taxon>Edaphosphingomonas</taxon>
    </lineage>
</organism>
<dbReference type="PANTHER" id="PTHR30055">
    <property type="entry name" value="HTH-TYPE TRANSCRIPTIONAL REGULATOR RUTR"/>
    <property type="match status" value="1"/>
</dbReference>
<evidence type="ECO:0000256" key="1">
    <source>
        <dbReference type="ARBA" id="ARBA00023015"/>
    </source>
</evidence>
<dbReference type="PRINTS" id="PR00455">
    <property type="entry name" value="HTHTETR"/>
</dbReference>
<dbReference type="InterPro" id="IPR001647">
    <property type="entry name" value="HTH_TetR"/>
</dbReference>
<feature type="domain" description="HTH tetR-type" evidence="5">
    <location>
        <begin position="13"/>
        <end position="73"/>
    </location>
</feature>
<proteinExistence type="predicted"/>
<gene>
    <name evidence="6" type="ORF">SAMN06295912_11116</name>
</gene>
<dbReference type="OrthoDB" id="5292901at2"/>
<dbReference type="PROSITE" id="PS50977">
    <property type="entry name" value="HTH_TETR_2"/>
    <property type="match status" value="2"/>
</dbReference>
<dbReference type="InterPro" id="IPR039536">
    <property type="entry name" value="TetR_C_Proteobacteria"/>
</dbReference>
<name>A0A239G394_9SPHN</name>
<dbReference type="GO" id="GO:0000976">
    <property type="term" value="F:transcription cis-regulatory region binding"/>
    <property type="evidence" value="ECO:0007669"/>
    <property type="project" value="TreeGrafter"/>
</dbReference>
<feature type="DNA-binding region" description="H-T-H motif" evidence="4">
    <location>
        <begin position="265"/>
        <end position="284"/>
    </location>
</feature>
<evidence type="ECO:0000256" key="3">
    <source>
        <dbReference type="ARBA" id="ARBA00023163"/>
    </source>
</evidence>
<evidence type="ECO:0000259" key="5">
    <source>
        <dbReference type="PROSITE" id="PS50977"/>
    </source>
</evidence>
<dbReference type="InterPro" id="IPR009057">
    <property type="entry name" value="Homeodomain-like_sf"/>
</dbReference>
<dbReference type="AlphaFoldDB" id="A0A239G394"/>
<keyword evidence="1" id="KW-0805">Transcription regulation</keyword>
<dbReference type="InterPro" id="IPR050109">
    <property type="entry name" value="HTH-type_TetR-like_transc_reg"/>
</dbReference>
<keyword evidence="7" id="KW-1185">Reference proteome</keyword>
<dbReference type="Pfam" id="PF00440">
    <property type="entry name" value="TetR_N"/>
    <property type="match status" value="2"/>
</dbReference>
<dbReference type="SUPFAM" id="SSF48498">
    <property type="entry name" value="Tetracyclin repressor-like, C-terminal domain"/>
    <property type="match status" value="1"/>
</dbReference>
<sequence>MTTRPIPIDDREQISRAQILRAAGIVFLKEGFERTSVDMIAAVAHMSKQSLYAFYPNKLALFEAAVRREVGGSRHRDAVAECDQDIAATLRRYAERLFADFTDPTNFGLFRANIAAANHVPALAADLHAWRLAGSRPLGDYLERQVAAGRIVPCDALAMAIRFGGLVVGGSRLFFGYPAPAPDDRDALANTAIRLFLHGYAGAATAAERPDDIEPAPDLAPDLANIFAPPALEGTAALRLSPAKLAALVEAATAEFIDQGYRGANVERIAAAVHASKATIYRQFGNKEKLLRYAIQQDIHVAGQAALPTDAGPDLDAAITGLARAAMDEHLHPRNIRMHRLLIQEADLLPDLARRFHAGREARLGLALTAVLRHHARPAPSASDIAAFHVLATYAVRFFTDDTPVDPAVRDRYAAECARLFLHGLATGG</sequence>
<dbReference type="InterPro" id="IPR036271">
    <property type="entry name" value="Tet_transcr_reg_TetR-rel_C_sf"/>
</dbReference>
<evidence type="ECO:0000256" key="2">
    <source>
        <dbReference type="ARBA" id="ARBA00023125"/>
    </source>
</evidence>
<feature type="DNA-binding region" description="H-T-H motif" evidence="4">
    <location>
        <begin position="36"/>
        <end position="55"/>
    </location>
</feature>
<evidence type="ECO:0000313" key="7">
    <source>
        <dbReference type="Proteomes" id="UP000198281"/>
    </source>
</evidence>
<dbReference type="PANTHER" id="PTHR30055:SF234">
    <property type="entry name" value="HTH-TYPE TRANSCRIPTIONAL REGULATOR BETI"/>
    <property type="match status" value="1"/>
</dbReference>
<dbReference type="SUPFAM" id="SSF46689">
    <property type="entry name" value="Homeodomain-like"/>
    <property type="match status" value="2"/>
</dbReference>